<proteinExistence type="predicted"/>
<evidence type="ECO:0000256" key="1">
    <source>
        <dbReference type="ARBA" id="ARBA00004141"/>
    </source>
</evidence>
<feature type="transmembrane region" description="Helical" evidence="4">
    <location>
        <begin position="46"/>
        <end position="69"/>
    </location>
</feature>
<reference evidence="8" key="1">
    <citation type="submission" date="2020-01" db="EMBL/GenBank/DDBJ databases">
        <title>Draft genome sequence of the Termite Coptotermes fromosanus.</title>
        <authorList>
            <person name="Itakura S."/>
            <person name="Yosikawa Y."/>
            <person name="Umezawa K."/>
        </authorList>
    </citation>
    <scope>NUCLEOTIDE SEQUENCE [LARGE SCALE GENOMIC DNA]</scope>
</reference>
<dbReference type="InterPro" id="IPR002913">
    <property type="entry name" value="START_lipid-bd_dom"/>
</dbReference>
<dbReference type="GO" id="GO:0005765">
    <property type="term" value="C:lysosomal membrane"/>
    <property type="evidence" value="ECO:0007669"/>
    <property type="project" value="TreeGrafter"/>
</dbReference>
<dbReference type="OrthoDB" id="74575at2759"/>
<dbReference type="GO" id="GO:0031902">
    <property type="term" value="C:late endosome membrane"/>
    <property type="evidence" value="ECO:0007669"/>
    <property type="project" value="TreeGrafter"/>
</dbReference>
<organism evidence="7 8">
    <name type="scientific">Coptotermes formosanus</name>
    <name type="common">Formosan subterranean termite</name>
    <dbReference type="NCBI Taxonomy" id="36987"/>
    <lineage>
        <taxon>Eukaryota</taxon>
        <taxon>Metazoa</taxon>
        <taxon>Ecdysozoa</taxon>
        <taxon>Arthropoda</taxon>
        <taxon>Hexapoda</taxon>
        <taxon>Insecta</taxon>
        <taxon>Pterygota</taxon>
        <taxon>Neoptera</taxon>
        <taxon>Polyneoptera</taxon>
        <taxon>Dictyoptera</taxon>
        <taxon>Blattodea</taxon>
        <taxon>Blattoidea</taxon>
        <taxon>Termitoidae</taxon>
        <taxon>Rhinotermitidae</taxon>
        <taxon>Coptotermes</taxon>
    </lineage>
</organism>
<evidence type="ECO:0000256" key="4">
    <source>
        <dbReference type="SAM" id="Phobius"/>
    </source>
</evidence>
<keyword evidence="8" id="KW-1185">Reference proteome</keyword>
<dbReference type="PANTHER" id="PTHR46121">
    <property type="entry name" value="STEROIDOGENIC ACUTE REGULATORY PROTEIN-LIKE"/>
    <property type="match status" value="1"/>
</dbReference>
<dbReference type="Pfam" id="PF10457">
    <property type="entry name" value="MENTAL"/>
    <property type="match status" value="1"/>
</dbReference>
<feature type="transmembrane region" description="Helical" evidence="4">
    <location>
        <begin position="155"/>
        <end position="172"/>
    </location>
</feature>
<protein>
    <recommendedName>
        <fullName evidence="9">START domain-containing protein</fullName>
    </recommendedName>
</protein>
<keyword evidence="2 4" id="KW-0812">Transmembrane</keyword>
<dbReference type="InterPro" id="IPR019498">
    <property type="entry name" value="MENTAL"/>
</dbReference>
<dbReference type="Pfam" id="PF01852">
    <property type="entry name" value="START"/>
    <property type="match status" value="1"/>
</dbReference>
<gene>
    <name evidence="7" type="ORF">Cfor_00058</name>
</gene>
<feature type="transmembrane region" description="Helical" evidence="4">
    <location>
        <begin position="76"/>
        <end position="96"/>
    </location>
</feature>
<dbReference type="InterPro" id="IPR051869">
    <property type="entry name" value="STARD3"/>
</dbReference>
<dbReference type="SUPFAM" id="SSF55961">
    <property type="entry name" value="Bet v1-like"/>
    <property type="match status" value="1"/>
</dbReference>
<comment type="caution">
    <text evidence="7">The sequence shown here is derived from an EMBL/GenBank/DDBJ whole genome shotgun (WGS) entry which is preliminary data.</text>
</comment>
<dbReference type="AlphaFoldDB" id="A0A6L2PPF2"/>
<dbReference type="InterPro" id="IPR023393">
    <property type="entry name" value="START-like_dom_sf"/>
</dbReference>
<name>A0A6L2PPF2_COPFO</name>
<evidence type="ECO:0000313" key="7">
    <source>
        <dbReference type="EMBL" id="GFG33052.1"/>
    </source>
</evidence>
<dbReference type="Proteomes" id="UP000502823">
    <property type="component" value="Unassembled WGS sequence"/>
</dbReference>
<dbReference type="GO" id="GO:0005789">
    <property type="term" value="C:endoplasmic reticulum membrane"/>
    <property type="evidence" value="ECO:0007669"/>
    <property type="project" value="TreeGrafter"/>
</dbReference>
<dbReference type="Gene3D" id="3.30.530.20">
    <property type="match status" value="1"/>
</dbReference>
<comment type="subcellular location">
    <subcellularLocation>
        <location evidence="1">Membrane</location>
        <topology evidence="1">Multi-pass membrane protein</topology>
    </subcellularLocation>
</comment>
<evidence type="ECO:0000313" key="8">
    <source>
        <dbReference type="Proteomes" id="UP000502823"/>
    </source>
</evidence>
<feature type="domain" description="MENTAL" evidence="6">
    <location>
        <begin position="48"/>
        <end position="152"/>
    </location>
</feature>
<evidence type="ECO:0000259" key="6">
    <source>
        <dbReference type="Pfam" id="PF10457"/>
    </source>
</evidence>
<keyword evidence="3 4" id="KW-0472">Membrane</keyword>
<feature type="domain" description="START" evidence="5">
    <location>
        <begin position="195"/>
        <end position="262"/>
    </location>
</feature>
<accession>A0A6L2PPF2</accession>
<dbReference type="GO" id="GO:0140284">
    <property type="term" value="C:endoplasmic reticulum-endosome membrane contact site"/>
    <property type="evidence" value="ECO:0007669"/>
    <property type="project" value="TreeGrafter"/>
</dbReference>
<dbReference type="PANTHER" id="PTHR46121:SF4">
    <property type="entry name" value="STEROIDOGENIC ACUTE REGULATORY PROTEIN-LIKE"/>
    <property type="match status" value="1"/>
</dbReference>
<evidence type="ECO:0000259" key="5">
    <source>
        <dbReference type="Pfam" id="PF01852"/>
    </source>
</evidence>
<evidence type="ECO:0008006" key="9">
    <source>
        <dbReference type="Google" id="ProtNLM"/>
    </source>
</evidence>
<evidence type="ECO:0000256" key="3">
    <source>
        <dbReference type="ARBA" id="ARBA00023136"/>
    </source>
</evidence>
<evidence type="ECO:0000256" key="2">
    <source>
        <dbReference type="ARBA" id="ARBA00022692"/>
    </source>
</evidence>
<keyword evidence="4" id="KW-1133">Transmembrane helix</keyword>
<sequence length="344" mass="39034">MNIDEEIRGVAEAVVTSSTSSRQPTSYIHGCCLPVHNFAAVLWSTLYLPLLTTAGTCAFLIAKVFVYSWTSANQPVFQVLLVLISFVLSWGEAWFLDFRVLPQELQAMEYLQVASLYAEGERAPLLRNYLQGLQRMDNYTESVGSYYSPVDSPQSMFITEIIMVTVLWYVRATALQDMKYRQEGQDVLEVSWRILNSPDWKLEKETADGDRVYSKKMPVVGKVFKLTGIVGFPAHQLLHELFSKAENIPKWNPTILETRTIQSGKVLLLANLAVQGISTSSKYCRHRPVASFSCSQKSAYCAVMKIINRLPPNLRNMMNKRENLKVALKRFLFTPFTSLMKSLC</sequence>
<dbReference type="GO" id="GO:0099044">
    <property type="term" value="P:vesicle tethering to endoplasmic reticulum"/>
    <property type="evidence" value="ECO:0007669"/>
    <property type="project" value="TreeGrafter"/>
</dbReference>
<dbReference type="InParanoid" id="A0A6L2PPF2"/>
<dbReference type="EMBL" id="BLKM01011376">
    <property type="protein sequence ID" value="GFG33052.1"/>
    <property type="molecule type" value="Genomic_DNA"/>
</dbReference>
<dbReference type="GO" id="GO:0008289">
    <property type="term" value="F:lipid binding"/>
    <property type="evidence" value="ECO:0007669"/>
    <property type="project" value="InterPro"/>
</dbReference>